<feature type="region of interest" description="Disordered" evidence="3">
    <location>
        <begin position="84"/>
        <end position="131"/>
    </location>
</feature>
<dbReference type="InterPro" id="IPR035979">
    <property type="entry name" value="RBD_domain_sf"/>
</dbReference>
<dbReference type="PROSITE" id="PS50102">
    <property type="entry name" value="RRM"/>
    <property type="match status" value="1"/>
</dbReference>
<dbReference type="InterPro" id="IPR012677">
    <property type="entry name" value="Nucleotide-bd_a/b_plait_sf"/>
</dbReference>
<comment type="caution">
    <text evidence="5">The sequence shown here is derived from an EMBL/GenBank/DDBJ whole genome shotgun (WGS) entry which is preliminary data.</text>
</comment>
<dbReference type="PANTHER" id="PTHR23003">
    <property type="entry name" value="RNA RECOGNITION MOTIF RRM DOMAIN CONTAINING PROTEIN"/>
    <property type="match status" value="1"/>
</dbReference>
<evidence type="ECO:0000256" key="2">
    <source>
        <dbReference type="PROSITE-ProRule" id="PRU00176"/>
    </source>
</evidence>
<accession>A0AAD5V322</accession>
<reference evidence="5" key="1">
    <citation type="submission" date="2022-07" db="EMBL/GenBank/DDBJ databases">
        <title>Genome Sequence of Physisporinus lineatus.</title>
        <authorList>
            <person name="Buettner E."/>
        </authorList>
    </citation>
    <scope>NUCLEOTIDE SEQUENCE</scope>
    <source>
        <strain evidence="5">VT162</strain>
    </source>
</reference>
<evidence type="ECO:0000313" key="6">
    <source>
        <dbReference type="Proteomes" id="UP001212997"/>
    </source>
</evidence>
<name>A0AAD5V322_9APHY</name>
<dbReference type="Proteomes" id="UP001212997">
    <property type="component" value="Unassembled WGS sequence"/>
</dbReference>
<sequence>MTRPPPSPDLLRMRFPVIVHPLSRVTCWQELKDFGRLAGGVVAFCDVDKVRSRGFIEYLSREDAERAVAELSGRELNGSLVTLTLGWGQPGRSRSRSPPRQRDRETRRPHPYNDPRPPSGPYDYWPRWLPR</sequence>
<dbReference type="EMBL" id="JANAWD010000193">
    <property type="protein sequence ID" value="KAJ3484347.1"/>
    <property type="molecule type" value="Genomic_DNA"/>
</dbReference>
<feature type="compositionally biased region" description="Basic and acidic residues" evidence="3">
    <location>
        <begin position="100"/>
        <end position="113"/>
    </location>
</feature>
<evidence type="ECO:0000259" key="4">
    <source>
        <dbReference type="PROSITE" id="PS50102"/>
    </source>
</evidence>
<dbReference type="Pfam" id="PF00076">
    <property type="entry name" value="RRM_1"/>
    <property type="match status" value="1"/>
</dbReference>
<evidence type="ECO:0000256" key="1">
    <source>
        <dbReference type="ARBA" id="ARBA00022884"/>
    </source>
</evidence>
<evidence type="ECO:0000313" key="5">
    <source>
        <dbReference type="EMBL" id="KAJ3484347.1"/>
    </source>
</evidence>
<dbReference type="InterPro" id="IPR050374">
    <property type="entry name" value="RRT5_SRSF_SR"/>
</dbReference>
<dbReference type="GO" id="GO:0003729">
    <property type="term" value="F:mRNA binding"/>
    <property type="evidence" value="ECO:0007669"/>
    <property type="project" value="TreeGrafter"/>
</dbReference>
<dbReference type="AlphaFoldDB" id="A0AAD5V322"/>
<gene>
    <name evidence="5" type="ORF">NLI96_g5716</name>
</gene>
<dbReference type="Gene3D" id="3.30.70.330">
    <property type="match status" value="1"/>
</dbReference>
<feature type="domain" description="RRM" evidence="4">
    <location>
        <begin position="15"/>
        <end position="88"/>
    </location>
</feature>
<protein>
    <recommendedName>
        <fullName evidence="4">RRM domain-containing protein</fullName>
    </recommendedName>
</protein>
<dbReference type="GO" id="GO:0005737">
    <property type="term" value="C:cytoplasm"/>
    <property type="evidence" value="ECO:0007669"/>
    <property type="project" value="TreeGrafter"/>
</dbReference>
<keyword evidence="6" id="KW-1185">Reference proteome</keyword>
<dbReference type="GO" id="GO:0005634">
    <property type="term" value="C:nucleus"/>
    <property type="evidence" value="ECO:0007669"/>
    <property type="project" value="TreeGrafter"/>
</dbReference>
<keyword evidence="1 2" id="KW-0694">RNA-binding</keyword>
<dbReference type="SUPFAM" id="SSF54928">
    <property type="entry name" value="RNA-binding domain, RBD"/>
    <property type="match status" value="1"/>
</dbReference>
<organism evidence="5 6">
    <name type="scientific">Meripilus lineatus</name>
    <dbReference type="NCBI Taxonomy" id="2056292"/>
    <lineage>
        <taxon>Eukaryota</taxon>
        <taxon>Fungi</taxon>
        <taxon>Dikarya</taxon>
        <taxon>Basidiomycota</taxon>
        <taxon>Agaricomycotina</taxon>
        <taxon>Agaricomycetes</taxon>
        <taxon>Polyporales</taxon>
        <taxon>Meripilaceae</taxon>
        <taxon>Meripilus</taxon>
    </lineage>
</organism>
<dbReference type="InterPro" id="IPR000504">
    <property type="entry name" value="RRM_dom"/>
</dbReference>
<proteinExistence type="predicted"/>
<evidence type="ECO:0000256" key="3">
    <source>
        <dbReference type="SAM" id="MobiDB-lite"/>
    </source>
</evidence>